<gene>
    <name evidence="2" type="ORF">QR680_006885</name>
</gene>
<feature type="chain" id="PRO_5041461535" evidence="1">
    <location>
        <begin position="18"/>
        <end position="94"/>
    </location>
</feature>
<evidence type="ECO:0000313" key="2">
    <source>
        <dbReference type="EMBL" id="KAK0413583.1"/>
    </source>
</evidence>
<evidence type="ECO:0000313" key="3">
    <source>
        <dbReference type="Proteomes" id="UP001175271"/>
    </source>
</evidence>
<comment type="caution">
    <text evidence="2">The sequence shown here is derived from an EMBL/GenBank/DDBJ whole genome shotgun (WGS) entry which is preliminary data.</text>
</comment>
<protein>
    <submittedName>
        <fullName evidence="2">Uncharacterized protein</fullName>
    </submittedName>
</protein>
<dbReference type="AlphaFoldDB" id="A0AA39LXU1"/>
<evidence type="ECO:0000256" key="1">
    <source>
        <dbReference type="SAM" id="SignalP"/>
    </source>
</evidence>
<dbReference type="EMBL" id="JAUCMV010000003">
    <property type="protein sequence ID" value="KAK0413583.1"/>
    <property type="molecule type" value="Genomic_DNA"/>
</dbReference>
<proteinExistence type="predicted"/>
<organism evidence="2 3">
    <name type="scientific">Steinernema hermaphroditum</name>
    <dbReference type="NCBI Taxonomy" id="289476"/>
    <lineage>
        <taxon>Eukaryota</taxon>
        <taxon>Metazoa</taxon>
        <taxon>Ecdysozoa</taxon>
        <taxon>Nematoda</taxon>
        <taxon>Chromadorea</taxon>
        <taxon>Rhabditida</taxon>
        <taxon>Tylenchina</taxon>
        <taxon>Panagrolaimomorpha</taxon>
        <taxon>Strongyloidoidea</taxon>
        <taxon>Steinernematidae</taxon>
        <taxon>Steinernema</taxon>
    </lineage>
</organism>
<accession>A0AA39LXU1</accession>
<keyword evidence="1" id="KW-0732">Signal</keyword>
<sequence>MKSFAIILAIVLVSANAQYLYSSLYPFYGGRYYAVAPTSPLVATAPVTSPVVAAAPAIVASPRVVATAPAVVPAFSPFVQSAVLTGSNKAKKTA</sequence>
<dbReference type="Proteomes" id="UP001175271">
    <property type="component" value="Unassembled WGS sequence"/>
</dbReference>
<keyword evidence="3" id="KW-1185">Reference proteome</keyword>
<reference evidence="2" key="1">
    <citation type="submission" date="2023-06" db="EMBL/GenBank/DDBJ databases">
        <title>Genomic analysis of the entomopathogenic nematode Steinernema hermaphroditum.</title>
        <authorList>
            <person name="Schwarz E.M."/>
            <person name="Heppert J.K."/>
            <person name="Baniya A."/>
            <person name="Schwartz H.T."/>
            <person name="Tan C.-H."/>
            <person name="Antoshechkin I."/>
            <person name="Sternberg P.W."/>
            <person name="Goodrich-Blair H."/>
            <person name="Dillman A.R."/>
        </authorList>
    </citation>
    <scope>NUCLEOTIDE SEQUENCE</scope>
    <source>
        <strain evidence="2">PS9179</strain>
        <tissue evidence="2">Whole animal</tissue>
    </source>
</reference>
<feature type="signal peptide" evidence="1">
    <location>
        <begin position="1"/>
        <end position="17"/>
    </location>
</feature>
<name>A0AA39LXU1_9BILA</name>